<keyword evidence="4" id="KW-0812">Transmembrane</keyword>
<evidence type="ECO:0000256" key="4">
    <source>
        <dbReference type="ARBA" id="ARBA00022692"/>
    </source>
</evidence>
<keyword evidence="9" id="KW-0407">Ion channel</keyword>
<evidence type="ECO:0000256" key="7">
    <source>
        <dbReference type="ARBA" id="ARBA00023065"/>
    </source>
</evidence>
<dbReference type="PROSITE" id="PS51257">
    <property type="entry name" value="PROKAR_LIPOPROTEIN"/>
    <property type="match status" value="1"/>
</dbReference>
<dbReference type="PANTHER" id="PTHR46480:SF1">
    <property type="entry name" value="VOLTAGE-GATED HYDROGEN CHANNEL 1"/>
    <property type="match status" value="1"/>
</dbReference>
<evidence type="ECO:0000256" key="1">
    <source>
        <dbReference type="ARBA" id="ARBA00004651"/>
    </source>
</evidence>
<name>A0A6V0I7K3_9DINO</name>
<dbReference type="InterPro" id="IPR031846">
    <property type="entry name" value="Hvcn1"/>
</dbReference>
<accession>A0A6V0I7K3</accession>
<dbReference type="GO" id="GO:0005886">
    <property type="term" value="C:plasma membrane"/>
    <property type="evidence" value="ECO:0007669"/>
    <property type="project" value="UniProtKB-SubCell"/>
</dbReference>
<evidence type="ECO:0000256" key="10">
    <source>
        <dbReference type="SAM" id="Coils"/>
    </source>
</evidence>
<dbReference type="GO" id="GO:0030171">
    <property type="term" value="F:voltage-gated proton channel activity"/>
    <property type="evidence" value="ECO:0007669"/>
    <property type="project" value="InterPro"/>
</dbReference>
<organism evidence="11">
    <name type="scientific">Zooxanthella nutricula</name>
    <dbReference type="NCBI Taxonomy" id="1333877"/>
    <lineage>
        <taxon>Eukaryota</taxon>
        <taxon>Sar</taxon>
        <taxon>Alveolata</taxon>
        <taxon>Dinophyceae</taxon>
        <taxon>Peridiniales</taxon>
        <taxon>Peridiniales incertae sedis</taxon>
        <taxon>Zooxanthella</taxon>
    </lineage>
</organism>
<keyword evidence="5" id="KW-0851">Voltage-gated channel</keyword>
<gene>
    <name evidence="11" type="ORF">BRAN1462_LOCUS1973</name>
</gene>
<keyword evidence="8" id="KW-0472">Membrane</keyword>
<dbReference type="Gene3D" id="1.20.120.350">
    <property type="entry name" value="Voltage-gated potassium channels. Chain C"/>
    <property type="match status" value="1"/>
</dbReference>
<evidence type="ECO:0000256" key="6">
    <source>
        <dbReference type="ARBA" id="ARBA00022989"/>
    </source>
</evidence>
<sequence length="261" mass="28925">MAAEEARGRTRRFLNQPFVETVMLALLLLGIACTLVEAGLGFDLFCLSPRPVDQTPAELEAIASQHALQNPPHALLQRRLHRTTPAQALAHHFAKVSLGRHAQRAMEPGDSVSGPENQPGAVVCEGPSGEQVTLLADSCHILGISILCVFVAEVWLKRWVIGPEFFAQRAHVVDAVVVNVSLIFEAVLEPLLEANEYGDHSARIKIVRSVFLVFRAWRIVDVVNSVFQVFQPEAELEELKEQLDEARARIRKLERSPAKQP</sequence>
<evidence type="ECO:0000313" key="11">
    <source>
        <dbReference type="EMBL" id="CAD9488944.1"/>
    </source>
</evidence>
<evidence type="ECO:0000256" key="2">
    <source>
        <dbReference type="ARBA" id="ARBA00022448"/>
    </source>
</evidence>
<protein>
    <recommendedName>
        <fullName evidence="12">Voltage-gated hydrogen channel 1</fullName>
    </recommendedName>
</protein>
<feature type="coiled-coil region" evidence="10">
    <location>
        <begin position="229"/>
        <end position="256"/>
    </location>
</feature>
<keyword evidence="6" id="KW-1133">Transmembrane helix</keyword>
<reference evidence="11" key="1">
    <citation type="submission" date="2021-01" db="EMBL/GenBank/DDBJ databases">
        <authorList>
            <person name="Corre E."/>
            <person name="Pelletier E."/>
            <person name="Niang G."/>
            <person name="Scheremetjew M."/>
            <person name="Finn R."/>
            <person name="Kale V."/>
            <person name="Holt S."/>
            <person name="Cochrane G."/>
            <person name="Meng A."/>
            <person name="Brown T."/>
            <person name="Cohen L."/>
        </authorList>
    </citation>
    <scope>NUCLEOTIDE SEQUENCE</scope>
    <source>
        <strain evidence="11">RCC3387</strain>
    </source>
</reference>
<evidence type="ECO:0008006" key="12">
    <source>
        <dbReference type="Google" id="ProtNLM"/>
    </source>
</evidence>
<keyword evidence="10" id="KW-0175">Coiled coil</keyword>
<keyword evidence="7" id="KW-0406">Ion transport</keyword>
<dbReference type="EMBL" id="HBGW01002996">
    <property type="protein sequence ID" value="CAD9488944.1"/>
    <property type="molecule type" value="Transcribed_RNA"/>
</dbReference>
<evidence type="ECO:0000256" key="8">
    <source>
        <dbReference type="ARBA" id="ARBA00023136"/>
    </source>
</evidence>
<evidence type="ECO:0000256" key="9">
    <source>
        <dbReference type="ARBA" id="ARBA00023303"/>
    </source>
</evidence>
<dbReference type="AlphaFoldDB" id="A0A6V0I7K3"/>
<comment type="subcellular location">
    <subcellularLocation>
        <location evidence="1">Cell membrane</location>
        <topology evidence="1">Multi-pass membrane protein</topology>
    </subcellularLocation>
</comment>
<dbReference type="PANTHER" id="PTHR46480">
    <property type="entry name" value="F20B24.22"/>
    <property type="match status" value="1"/>
</dbReference>
<dbReference type="InterPro" id="IPR027359">
    <property type="entry name" value="Volt_channel_dom_sf"/>
</dbReference>
<keyword evidence="2" id="KW-0813">Transport</keyword>
<evidence type="ECO:0000256" key="3">
    <source>
        <dbReference type="ARBA" id="ARBA00022475"/>
    </source>
</evidence>
<keyword evidence="3" id="KW-1003">Cell membrane</keyword>
<proteinExistence type="predicted"/>
<evidence type="ECO:0000256" key="5">
    <source>
        <dbReference type="ARBA" id="ARBA00022882"/>
    </source>
</evidence>
<dbReference type="GO" id="GO:0034702">
    <property type="term" value="C:monoatomic ion channel complex"/>
    <property type="evidence" value="ECO:0007669"/>
    <property type="project" value="UniProtKB-KW"/>
</dbReference>